<dbReference type="KEGG" id="more:E1B28_001806"/>
<proteinExistence type="predicted"/>
<organism evidence="2 3">
    <name type="scientific">Marasmius oreades</name>
    <name type="common">fairy-ring Marasmius</name>
    <dbReference type="NCBI Taxonomy" id="181124"/>
    <lineage>
        <taxon>Eukaryota</taxon>
        <taxon>Fungi</taxon>
        <taxon>Dikarya</taxon>
        <taxon>Basidiomycota</taxon>
        <taxon>Agaricomycotina</taxon>
        <taxon>Agaricomycetes</taxon>
        <taxon>Agaricomycetidae</taxon>
        <taxon>Agaricales</taxon>
        <taxon>Marasmiineae</taxon>
        <taxon>Marasmiaceae</taxon>
        <taxon>Marasmius</taxon>
    </lineage>
</organism>
<feature type="compositionally biased region" description="Acidic residues" evidence="1">
    <location>
        <begin position="32"/>
        <end position="48"/>
    </location>
</feature>
<dbReference type="EMBL" id="CM032181">
    <property type="protein sequence ID" value="KAG7100020.1"/>
    <property type="molecule type" value="Genomic_DNA"/>
</dbReference>
<reference evidence="2" key="1">
    <citation type="journal article" date="2021" name="Genome Biol. Evol.">
        <title>The assembled and annotated genome of the fairy-ring fungus Marasmius oreades.</title>
        <authorList>
            <person name="Hiltunen M."/>
            <person name="Ament-Velasquez S.L."/>
            <person name="Johannesson H."/>
        </authorList>
    </citation>
    <scope>NUCLEOTIDE SEQUENCE</scope>
    <source>
        <strain evidence="2">03SP1</strain>
    </source>
</reference>
<evidence type="ECO:0000313" key="3">
    <source>
        <dbReference type="Proteomes" id="UP001049176"/>
    </source>
</evidence>
<feature type="region of interest" description="Disordered" evidence="1">
    <location>
        <begin position="1"/>
        <end position="140"/>
    </location>
</feature>
<sequence>MSDEPTAVTTEVQEALDVHEPSLSKVPGSAPEGDDEGEESDTYDDFDAEDNKDNGEFAGAEDDDEDGDDGEDHEEERDVAKSNLTALLLNDPNAGGVTGNADEDEDDEDADSEEEYNEEQEEPEVVAVQANGNGKKRTIDDVNSDEVGVEADEREAAAKKVKA</sequence>
<dbReference type="GeneID" id="66070882"/>
<keyword evidence="3" id="KW-1185">Reference proteome</keyword>
<feature type="compositionally biased region" description="Acidic residues" evidence="1">
    <location>
        <begin position="59"/>
        <end position="77"/>
    </location>
</feature>
<evidence type="ECO:0000256" key="1">
    <source>
        <dbReference type="SAM" id="MobiDB-lite"/>
    </source>
</evidence>
<comment type="caution">
    <text evidence="2">The sequence shown here is derived from an EMBL/GenBank/DDBJ whole genome shotgun (WGS) entry which is preliminary data.</text>
</comment>
<dbReference type="RefSeq" id="XP_043016490.1">
    <property type="nucleotide sequence ID" value="XM_043147776.1"/>
</dbReference>
<gene>
    <name evidence="2" type="ORF">E1B28_001806</name>
</gene>
<evidence type="ECO:0000313" key="2">
    <source>
        <dbReference type="EMBL" id="KAG7100020.1"/>
    </source>
</evidence>
<dbReference type="AlphaFoldDB" id="A0A9P8AG47"/>
<name>A0A9P8AG47_9AGAR</name>
<dbReference type="Proteomes" id="UP001049176">
    <property type="component" value="Chromosome 1"/>
</dbReference>
<protein>
    <submittedName>
        <fullName evidence="2">Uncharacterized protein</fullName>
    </submittedName>
</protein>
<feature type="compositionally biased region" description="Acidic residues" evidence="1">
    <location>
        <begin position="101"/>
        <end position="124"/>
    </location>
</feature>
<dbReference type="OrthoDB" id="3027669at2759"/>
<accession>A0A9P8AG47</accession>